<feature type="compositionally biased region" description="Polar residues" evidence="1">
    <location>
        <begin position="56"/>
        <end position="65"/>
    </location>
</feature>
<dbReference type="EMBL" id="CP073100">
    <property type="protein sequence ID" value="QUE50078.1"/>
    <property type="molecule type" value="Genomic_DNA"/>
</dbReference>
<accession>A0A975G779</accession>
<gene>
    <name evidence="3" type="ORF">KBB96_14525</name>
</gene>
<feature type="region of interest" description="Disordered" evidence="1">
    <location>
        <begin position="26"/>
        <end position="100"/>
    </location>
</feature>
<evidence type="ECO:0000313" key="3">
    <source>
        <dbReference type="EMBL" id="QUE50078.1"/>
    </source>
</evidence>
<reference evidence="3" key="1">
    <citation type="submission" date="2021-04" db="EMBL/GenBank/DDBJ databases">
        <title>Luteolibacter sp. 32A isolated from the skin of an Anderson's salamander (Ambystoma andersonii).</title>
        <authorList>
            <person name="Spergser J."/>
            <person name="Busse H.-J."/>
        </authorList>
    </citation>
    <scope>NUCLEOTIDE SEQUENCE</scope>
    <source>
        <strain evidence="3">32A</strain>
    </source>
</reference>
<dbReference type="Proteomes" id="UP000676169">
    <property type="component" value="Chromosome"/>
</dbReference>
<keyword evidence="2" id="KW-0732">Signal</keyword>
<organism evidence="3 4">
    <name type="scientific">Luteolibacter ambystomatis</name>
    <dbReference type="NCBI Taxonomy" id="2824561"/>
    <lineage>
        <taxon>Bacteria</taxon>
        <taxon>Pseudomonadati</taxon>
        <taxon>Verrucomicrobiota</taxon>
        <taxon>Verrucomicrobiia</taxon>
        <taxon>Verrucomicrobiales</taxon>
        <taxon>Verrucomicrobiaceae</taxon>
        <taxon>Luteolibacter</taxon>
    </lineage>
</organism>
<feature type="signal peptide" evidence="2">
    <location>
        <begin position="1"/>
        <end position="20"/>
    </location>
</feature>
<feature type="compositionally biased region" description="Basic and acidic residues" evidence="1">
    <location>
        <begin position="68"/>
        <end position="100"/>
    </location>
</feature>
<keyword evidence="4" id="KW-1185">Reference proteome</keyword>
<feature type="compositionally biased region" description="Low complexity" evidence="1">
    <location>
        <begin position="26"/>
        <end position="47"/>
    </location>
</feature>
<sequence>MKALVPLLCLAGGIAVGWFARPMAASSTAASAPPVPAATAPANSAPAPEKPAGSETAANGRTSSGRPAKPDNDESKAKRDAKAKEAMKKGQDQMAKRMTDVQRKKFEARLDKLAADLNLNDDQKAKIRAAMEKRFETFGSLLTRDDDDTNDLAHMKEIGELMKSDGLDTATEGVLTDEQKEQYTAFKGKERQSRIESKAFKDLGNITNVLDLSPEQRDNVYQVLMTEAATREDNQKASGNMMSLFSDGLGFQFDDELGVQDLMQEQMEAQMQQQGGGKTSMADIRKNFQATVKQRTDAKVEALRPYLSEPQLQQYRSHLETKGGGLLNMFGGAGDDDAGN</sequence>
<name>A0A975G779_9BACT</name>
<evidence type="ECO:0000256" key="1">
    <source>
        <dbReference type="SAM" id="MobiDB-lite"/>
    </source>
</evidence>
<dbReference type="KEGG" id="lamb:KBB96_14525"/>
<dbReference type="RefSeq" id="WP_211630167.1">
    <property type="nucleotide sequence ID" value="NZ_CP073100.1"/>
</dbReference>
<evidence type="ECO:0000256" key="2">
    <source>
        <dbReference type="SAM" id="SignalP"/>
    </source>
</evidence>
<proteinExistence type="predicted"/>
<evidence type="ECO:0000313" key="4">
    <source>
        <dbReference type="Proteomes" id="UP000676169"/>
    </source>
</evidence>
<feature type="chain" id="PRO_5037977159" evidence="2">
    <location>
        <begin position="21"/>
        <end position="340"/>
    </location>
</feature>
<dbReference type="AlphaFoldDB" id="A0A975G779"/>
<protein>
    <submittedName>
        <fullName evidence="3">Uncharacterized protein</fullName>
    </submittedName>
</protein>